<name>A0A1Y6ENA7_9GAMM</name>
<dbReference type="InterPro" id="IPR045738">
    <property type="entry name" value="DUF6088"/>
</dbReference>
<dbReference type="OrthoDB" id="9798200at2"/>
<dbReference type="Proteomes" id="UP000194450">
    <property type="component" value="Unassembled WGS sequence"/>
</dbReference>
<dbReference type="Pfam" id="PF19570">
    <property type="entry name" value="DUF6088"/>
    <property type="match status" value="1"/>
</dbReference>
<keyword evidence="2" id="KW-1185">Reference proteome</keyword>
<protein>
    <submittedName>
        <fullName evidence="1">Uncharacterized protein</fullName>
    </submittedName>
</protein>
<evidence type="ECO:0000313" key="1">
    <source>
        <dbReference type="EMBL" id="SMQ64138.1"/>
    </source>
</evidence>
<sequence>MQSTLTKSGVAQKVHSYVKHQQLGKPFTIGQLAVSKMLKDDERATASKALQRLVKDNSLKRAAYGTYYRPKVSKFGMLPLEAGELVKVIKKTKMATVVPAGVEALNSLGLDTQLPMARSYYISERTRSHFKSQAVKFEYKETLQYFTKRFKVSDKEKHKLGLLFWSALTYLDKKSLEHYNSKLVKKFYQSFDSKTQQKFMEALPPSLNWAKEVLS</sequence>
<accession>A0A1Y6ENA7</accession>
<dbReference type="EMBL" id="FXWH01000001">
    <property type="protein sequence ID" value="SMQ64138.1"/>
    <property type="molecule type" value="Genomic_DNA"/>
</dbReference>
<dbReference type="RefSeq" id="WP_086434095.1">
    <property type="nucleotide sequence ID" value="NZ_FXWH01000001.1"/>
</dbReference>
<gene>
    <name evidence="1" type="ORF">SAMN06297229_0968</name>
</gene>
<dbReference type="AlphaFoldDB" id="A0A1Y6ENA7"/>
<evidence type="ECO:0000313" key="2">
    <source>
        <dbReference type="Proteomes" id="UP000194450"/>
    </source>
</evidence>
<reference evidence="2" key="1">
    <citation type="submission" date="2017-04" db="EMBL/GenBank/DDBJ databases">
        <authorList>
            <person name="Varghese N."/>
            <person name="Submissions S."/>
        </authorList>
    </citation>
    <scope>NUCLEOTIDE SEQUENCE [LARGE SCALE GENOMIC DNA]</scope>
</reference>
<proteinExistence type="predicted"/>
<organism evidence="1 2">
    <name type="scientific">Pseudidiomarina planktonica</name>
    <dbReference type="NCBI Taxonomy" id="1323738"/>
    <lineage>
        <taxon>Bacteria</taxon>
        <taxon>Pseudomonadati</taxon>
        <taxon>Pseudomonadota</taxon>
        <taxon>Gammaproteobacteria</taxon>
        <taxon>Alteromonadales</taxon>
        <taxon>Idiomarinaceae</taxon>
        <taxon>Pseudidiomarina</taxon>
    </lineage>
</organism>